<evidence type="ECO:0000256" key="4">
    <source>
        <dbReference type="ARBA" id="ARBA00022679"/>
    </source>
</evidence>
<evidence type="ECO:0000256" key="8">
    <source>
        <dbReference type="ARBA" id="ARBA00023012"/>
    </source>
</evidence>
<dbReference type="PROSITE" id="PS50113">
    <property type="entry name" value="PAC"/>
    <property type="match status" value="1"/>
</dbReference>
<comment type="caution">
    <text evidence="13">The sequence shown here is derived from an EMBL/GenBank/DDBJ whole genome shotgun (WGS) entry which is preliminary data.</text>
</comment>
<evidence type="ECO:0000313" key="14">
    <source>
        <dbReference type="Proteomes" id="UP000636453"/>
    </source>
</evidence>
<organism evidence="13 14">
    <name type="scientific">Vulcaniibacterium thermophilum</name>
    <dbReference type="NCBI Taxonomy" id="1169913"/>
    <lineage>
        <taxon>Bacteria</taxon>
        <taxon>Pseudomonadati</taxon>
        <taxon>Pseudomonadota</taxon>
        <taxon>Gammaproteobacteria</taxon>
        <taxon>Lysobacterales</taxon>
        <taxon>Lysobacteraceae</taxon>
        <taxon>Vulcaniibacterium</taxon>
    </lineage>
</organism>
<dbReference type="InterPro" id="IPR050482">
    <property type="entry name" value="Sensor_HK_TwoCompSys"/>
</dbReference>
<dbReference type="GO" id="GO:0000155">
    <property type="term" value="F:phosphorelay sensor kinase activity"/>
    <property type="evidence" value="ECO:0007669"/>
    <property type="project" value="InterPro"/>
</dbReference>
<sequence length="367" mass="40866">MPSFEADVWRSLALQAAGVGDGAIDIDRRCVHLSREGATVLGLPPRADVLALETFFQLVHPDDRTAVRDAVDRIVDTRGVVEMRFRVILPEGSVRWLLGRGQYHEDEAGRRILGVMVDIQRQVELEELFAGHKDVLVHQRDELGRLNAQLQDLSARVVRAQEEERLRISRELHDEIGQVLTACVMNLEFGADGADAVQLQQEVLRDLRHALRQLRQLSLELRPPLLDEGGLEAALRWLLERMLTPRRIVHQLSIDGLHERLPPALEITAYRIVQEALTNVVRHAEAQHVQVELRVAGDELTLRVSDDGRGFDVSAVRRRSRDGDSVGVLNLSERAVLVGGQCEIVSTPGAGCVVLAWLPLPRAQGAG</sequence>
<dbReference type="Gene3D" id="2.10.70.100">
    <property type="match status" value="1"/>
</dbReference>
<dbReference type="InterPro" id="IPR000014">
    <property type="entry name" value="PAS"/>
</dbReference>
<dbReference type="Proteomes" id="UP000636453">
    <property type="component" value="Unassembled WGS sequence"/>
</dbReference>
<dbReference type="PANTHER" id="PTHR24421:SF10">
    <property type="entry name" value="NITRATE_NITRITE SENSOR PROTEIN NARQ"/>
    <property type="match status" value="1"/>
</dbReference>
<keyword evidence="7" id="KW-0067">ATP-binding</keyword>
<dbReference type="PROSITE" id="PS50109">
    <property type="entry name" value="HIS_KIN"/>
    <property type="match status" value="1"/>
</dbReference>
<dbReference type="SUPFAM" id="SSF55785">
    <property type="entry name" value="PYP-like sensor domain (PAS domain)"/>
    <property type="match status" value="1"/>
</dbReference>
<dbReference type="EMBL" id="BNCF01000001">
    <property type="protein sequence ID" value="GHE26550.1"/>
    <property type="molecule type" value="Genomic_DNA"/>
</dbReference>
<name>A0A918YVZ8_9GAMM</name>
<keyword evidence="5" id="KW-0547">Nucleotide-binding</keyword>
<dbReference type="InterPro" id="IPR003594">
    <property type="entry name" value="HATPase_dom"/>
</dbReference>
<feature type="domain" description="PAC" evidence="12">
    <location>
        <begin position="81"/>
        <end position="131"/>
    </location>
</feature>
<evidence type="ECO:0000256" key="2">
    <source>
        <dbReference type="ARBA" id="ARBA00012438"/>
    </source>
</evidence>
<feature type="coiled-coil region" evidence="9">
    <location>
        <begin position="136"/>
        <end position="163"/>
    </location>
</feature>
<dbReference type="Pfam" id="PF07730">
    <property type="entry name" value="HisKA_3"/>
    <property type="match status" value="1"/>
</dbReference>
<dbReference type="InterPro" id="IPR035965">
    <property type="entry name" value="PAS-like_dom_sf"/>
</dbReference>
<dbReference type="CDD" id="cd00130">
    <property type="entry name" value="PAS"/>
    <property type="match status" value="1"/>
</dbReference>
<dbReference type="SUPFAM" id="SSF55874">
    <property type="entry name" value="ATPase domain of HSP90 chaperone/DNA topoisomerase II/histidine kinase"/>
    <property type="match status" value="1"/>
</dbReference>
<dbReference type="EC" id="2.7.13.3" evidence="2"/>
<dbReference type="OrthoDB" id="9797605at2"/>
<keyword evidence="14" id="KW-1185">Reference proteome</keyword>
<evidence type="ECO:0000256" key="1">
    <source>
        <dbReference type="ARBA" id="ARBA00000085"/>
    </source>
</evidence>
<keyword evidence="8" id="KW-0902">Two-component regulatory system</keyword>
<keyword evidence="6" id="KW-0418">Kinase</keyword>
<evidence type="ECO:0000256" key="5">
    <source>
        <dbReference type="ARBA" id="ARBA00022741"/>
    </source>
</evidence>
<dbReference type="SMART" id="SM00387">
    <property type="entry name" value="HATPase_c"/>
    <property type="match status" value="1"/>
</dbReference>
<dbReference type="RefSeq" id="WP_146474923.1">
    <property type="nucleotide sequence ID" value="NZ_BNCF01000001.1"/>
</dbReference>
<feature type="domain" description="PAS" evidence="11">
    <location>
        <begin position="23"/>
        <end position="78"/>
    </location>
</feature>
<evidence type="ECO:0000256" key="7">
    <source>
        <dbReference type="ARBA" id="ARBA00022840"/>
    </source>
</evidence>
<dbReference type="GO" id="GO:0046983">
    <property type="term" value="F:protein dimerization activity"/>
    <property type="evidence" value="ECO:0007669"/>
    <property type="project" value="InterPro"/>
</dbReference>
<keyword evidence="3" id="KW-0597">Phosphoprotein</keyword>
<keyword evidence="9" id="KW-0175">Coiled coil</keyword>
<dbReference type="InterPro" id="IPR005467">
    <property type="entry name" value="His_kinase_dom"/>
</dbReference>
<evidence type="ECO:0000256" key="3">
    <source>
        <dbReference type="ARBA" id="ARBA00022553"/>
    </source>
</evidence>
<accession>A0A918YVZ8</accession>
<dbReference type="InterPro" id="IPR000700">
    <property type="entry name" value="PAS-assoc_C"/>
</dbReference>
<dbReference type="GO" id="GO:0016020">
    <property type="term" value="C:membrane"/>
    <property type="evidence" value="ECO:0007669"/>
    <property type="project" value="InterPro"/>
</dbReference>
<evidence type="ECO:0000259" key="12">
    <source>
        <dbReference type="PROSITE" id="PS50113"/>
    </source>
</evidence>
<dbReference type="InterPro" id="IPR013655">
    <property type="entry name" value="PAS_fold_3"/>
</dbReference>
<reference evidence="13" key="2">
    <citation type="submission" date="2020-09" db="EMBL/GenBank/DDBJ databases">
        <authorList>
            <person name="Sun Q."/>
            <person name="Kim S."/>
        </authorList>
    </citation>
    <scope>NUCLEOTIDE SEQUENCE</scope>
    <source>
        <strain evidence="13">KCTC 32020</strain>
    </source>
</reference>
<dbReference type="Pfam" id="PF02518">
    <property type="entry name" value="HATPase_c"/>
    <property type="match status" value="1"/>
</dbReference>
<dbReference type="Gene3D" id="1.20.5.1930">
    <property type="match status" value="1"/>
</dbReference>
<dbReference type="PROSITE" id="PS50112">
    <property type="entry name" value="PAS"/>
    <property type="match status" value="1"/>
</dbReference>
<reference evidence="13" key="1">
    <citation type="journal article" date="2014" name="Int. J. Syst. Evol. Microbiol.">
        <title>Complete genome sequence of Corynebacterium casei LMG S-19264T (=DSM 44701T), isolated from a smear-ripened cheese.</title>
        <authorList>
            <consortium name="US DOE Joint Genome Institute (JGI-PGF)"/>
            <person name="Walter F."/>
            <person name="Albersmeier A."/>
            <person name="Kalinowski J."/>
            <person name="Ruckert C."/>
        </authorList>
    </citation>
    <scope>NUCLEOTIDE SEQUENCE</scope>
    <source>
        <strain evidence="13">KCTC 32020</strain>
    </source>
</reference>
<evidence type="ECO:0000313" key="13">
    <source>
        <dbReference type="EMBL" id="GHE26550.1"/>
    </source>
</evidence>
<comment type="catalytic activity">
    <reaction evidence="1">
        <text>ATP + protein L-histidine = ADP + protein N-phospho-L-histidine.</text>
        <dbReference type="EC" id="2.7.13.3"/>
    </reaction>
</comment>
<dbReference type="Gene3D" id="3.30.565.10">
    <property type="entry name" value="Histidine kinase-like ATPase, C-terminal domain"/>
    <property type="match status" value="1"/>
</dbReference>
<dbReference type="AlphaFoldDB" id="A0A918YVZ8"/>
<evidence type="ECO:0000256" key="6">
    <source>
        <dbReference type="ARBA" id="ARBA00022777"/>
    </source>
</evidence>
<proteinExistence type="predicted"/>
<gene>
    <name evidence="13" type="ORF">GCM10007167_04800</name>
</gene>
<dbReference type="PANTHER" id="PTHR24421">
    <property type="entry name" value="NITRATE/NITRITE SENSOR PROTEIN NARX-RELATED"/>
    <property type="match status" value="1"/>
</dbReference>
<dbReference type="GO" id="GO:0005524">
    <property type="term" value="F:ATP binding"/>
    <property type="evidence" value="ECO:0007669"/>
    <property type="project" value="UniProtKB-KW"/>
</dbReference>
<protein>
    <recommendedName>
        <fullName evidence="2">histidine kinase</fullName>
        <ecNumber evidence="2">2.7.13.3</ecNumber>
    </recommendedName>
</protein>
<dbReference type="NCBIfam" id="TIGR00229">
    <property type="entry name" value="sensory_box"/>
    <property type="match status" value="1"/>
</dbReference>
<evidence type="ECO:0000259" key="10">
    <source>
        <dbReference type="PROSITE" id="PS50109"/>
    </source>
</evidence>
<dbReference type="Pfam" id="PF08447">
    <property type="entry name" value="PAS_3"/>
    <property type="match status" value="1"/>
</dbReference>
<keyword evidence="4" id="KW-0808">Transferase</keyword>
<dbReference type="InterPro" id="IPR036890">
    <property type="entry name" value="HATPase_C_sf"/>
</dbReference>
<evidence type="ECO:0000259" key="11">
    <source>
        <dbReference type="PROSITE" id="PS50112"/>
    </source>
</evidence>
<feature type="domain" description="Histidine kinase" evidence="10">
    <location>
        <begin position="271"/>
        <end position="362"/>
    </location>
</feature>
<dbReference type="Gene3D" id="3.30.450.20">
    <property type="entry name" value="PAS domain"/>
    <property type="match status" value="1"/>
</dbReference>
<dbReference type="InterPro" id="IPR011712">
    <property type="entry name" value="Sig_transdc_His_kin_sub3_dim/P"/>
</dbReference>
<evidence type="ECO:0000256" key="9">
    <source>
        <dbReference type="SAM" id="Coils"/>
    </source>
</evidence>
<dbReference type="CDD" id="cd16917">
    <property type="entry name" value="HATPase_UhpB-NarQ-NarX-like"/>
    <property type="match status" value="1"/>
</dbReference>